<protein>
    <recommendedName>
        <fullName evidence="6 8">Small ribosomal subunit protein uS8</fullName>
    </recommendedName>
</protein>
<dbReference type="GO" id="GO:0006412">
    <property type="term" value="P:translation"/>
    <property type="evidence" value="ECO:0007669"/>
    <property type="project" value="UniProtKB-UniRule"/>
</dbReference>
<dbReference type="GO" id="GO:0005840">
    <property type="term" value="C:ribosome"/>
    <property type="evidence" value="ECO:0007669"/>
    <property type="project" value="UniProtKB-KW"/>
</dbReference>
<evidence type="ECO:0000256" key="6">
    <source>
        <dbReference type="ARBA" id="ARBA00035258"/>
    </source>
</evidence>
<keyword evidence="4 8" id="KW-0689">Ribosomal protein</keyword>
<keyword evidence="3 8" id="KW-0694">RNA-binding</keyword>
<dbReference type="HOGENOM" id="CLU_098428_0_2_7"/>
<dbReference type="GO" id="GO:0005737">
    <property type="term" value="C:cytoplasm"/>
    <property type="evidence" value="ECO:0007669"/>
    <property type="project" value="UniProtKB-ARBA"/>
</dbReference>
<gene>
    <name evidence="8" type="primary">rpsH</name>
    <name evidence="10" type="ORF">A11Q_1898</name>
</gene>
<evidence type="ECO:0000256" key="2">
    <source>
        <dbReference type="ARBA" id="ARBA00022730"/>
    </source>
</evidence>
<dbReference type="FunFam" id="3.30.1490.10:FF:000001">
    <property type="entry name" value="30S ribosomal protein S8"/>
    <property type="match status" value="1"/>
</dbReference>
<dbReference type="eggNOG" id="COG0096">
    <property type="taxonomic scope" value="Bacteria"/>
</dbReference>
<evidence type="ECO:0000313" key="11">
    <source>
        <dbReference type="Proteomes" id="UP000012040"/>
    </source>
</evidence>
<dbReference type="Proteomes" id="UP000012040">
    <property type="component" value="Chromosome"/>
</dbReference>
<keyword evidence="5 8" id="KW-0687">Ribonucleoprotein</keyword>
<dbReference type="PANTHER" id="PTHR11758">
    <property type="entry name" value="40S RIBOSOMAL PROTEIN S15A"/>
    <property type="match status" value="1"/>
</dbReference>
<dbReference type="RefSeq" id="WP_015470604.1">
    <property type="nucleotide sequence ID" value="NC_020813.1"/>
</dbReference>
<comment type="similarity">
    <text evidence="1 8 9">Belongs to the universal ribosomal protein uS8 family.</text>
</comment>
<evidence type="ECO:0000256" key="5">
    <source>
        <dbReference type="ARBA" id="ARBA00023274"/>
    </source>
</evidence>
<dbReference type="NCBIfam" id="NF001109">
    <property type="entry name" value="PRK00136.1"/>
    <property type="match status" value="1"/>
</dbReference>
<comment type="function">
    <text evidence="8">One of the primary rRNA binding proteins, it binds directly to 16S rRNA central domain where it helps coordinate assembly of the platform of the 30S subunit.</text>
</comment>
<keyword evidence="2 8" id="KW-0699">rRNA-binding</keyword>
<dbReference type="Gene3D" id="3.30.1490.10">
    <property type="match status" value="1"/>
</dbReference>
<dbReference type="Gene3D" id="3.30.1370.30">
    <property type="match status" value="1"/>
</dbReference>
<dbReference type="AlphaFoldDB" id="M4VSE0"/>
<dbReference type="GO" id="GO:1990904">
    <property type="term" value="C:ribonucleoprotein complex"/>
    <property type="evidence" value="ECO:0007669"/>
    <property type="project" value="UniProtKB-KW"/>
</dbReference>
<dbReference type="PROSITE" id="PS00053">
    <property type="entry name" value="RIBOSOMAL_S8"/>
    <property type="match status" value="1"/>
</dbReference>
<dbReference type="SUPFAM" id="SSF56047">
    <property type="entry name" value="Ribosomal protein S8"/>
    <property type="match status" value="1"/>
</dbReference>
<dbReference type="OrthoDB" id="9802617at2"/>
<evidence type="ECO:0000256" key="9">
    <source>
        <dbReference type="RuleBase" id="RU003660"/>
    </source>
</evidence>
<dbReference type="HAMAP" id="MF_01302_B">
    <property type="entry name" value="Ribosomal_uS8_B"/>
    <property type="match status" value="1"/>
</dbReference>
<dbReference type="STRING" id="1184267.A11Q_1898"/>
<proteinExistence type="inferred from homology"/>
<evidence type="ECO:0000256" key="3">
    <source>
        <dbReference type="ARBA" id="ARBA00022884"/>
    </source>
</evidence>
<keyword evidence="11" id="KW-1185">Reference proteome</keyword>
<evidence type="ECO:0000313" key="10">
    <source>
        <dbReference type="EMBL" id="AGH96114.1"/>
    </source>
</evidence>
<organism evidence="10 11">
    <name type="scientific">Pseudobdellovibrio exovorus JSS</name>
    <dbReference type="NCBI Taxonomy" id="1184267"/>
    <lineage>
        <taxon>Bacteria</taxon>
        <taxon>Pseudomonadati</taxon>
        <taxon>Bdellovibrionota</taxon>
        <taxon>Bdellovibrionia</taxon>
        <taxon>Bdellovibrionales</taxon>
        <taxon>Pseudobdellovibrionaceae</taxon>
        <taxon>Pseudobdellovibrio</taxon>
    </lineage>
</organism>
<dbReference type="GO" id="GO:0003735">
    <property type="term" value="F:structural constituent of ribosome"/>
    <property type="evidence" value="ECO:0007669"/>
    <property type="project" value="InterPro"/>
</dbReference>
<name>M4VSE0_9BACT</name>
<sequence length="129" mass="14188">MDTIAQMLTIIRNASAAKLEKVDMPASKMRENVAKILVNEGFARSYKIARDSKQGIMRVYLKYNETGEPGFINLEKVSTPGRRVYVQATEIPVVRSGTGQAIISTSKGIMTGKDAKTNHLGGELLCLVW</sequence>
<evidence type="ECO:0000256" key="7">
    <source>
        <dbReference type="ARBA" id="ARBA00046740"/>
    </source>
</evidence>
<evidence type="ECO:0000256" key="4">
    <source>
        <dbReference type="ARBA" id="ARBA00022980"/>
    </source>
</evidence>
<dbReference type="EMBL" id="CP003537">
    <property type="protein sequence ID" value="AGH96114.1"/>
    <property type="molecule type" value="Genomic_DNA"/>
</dbReference>
<dbReference type="FunFam" id="3.30.1370.30:FF:000002">
    <property type="entry name" value="30S ribosomal protein S8"/>
    <property type="match status" value="1"/>
</dbReference>
<accession>M4VSE0</accession>
<dbReference type="InterPro" id="IPR047863">
    <property type="entry name" value="Ribosomal_uS8_CS"/>
</dbReference>
<evidence type="ECO:0000256" key="8">
    <source>
        <dbReference type="HAMAP-Rule" id="MF_01302"/>
    </source>
</evidence>
<dbReference type="PATRIC" id="fig|1184267.3.peg.1923"/>
<reference evidence="10 11" key="1">
    <citation type="journal article" date="2013" name="ISME J.">
        <title>By their genes ye shall know them: genomic signatures of predatory bacteria.</title>
        <authorList>
            <person name="Pasternak Z."/>
            <person name="Pietrokovski S."/>
            <person name="Rotem O."/>
            <person name="Gophna U."/>
            <person name="Lurie-Weinberger M.N."/>
            <person name="Jurkevitch E."/>
        </authorList>
    </citation>
    <scope>NUCLEOTIDE SEQUENCE [LARGE SCALE GENOMIC DNA]</scope>
    <source>
        <strain evidence="10 11">JSS</strain>
    </source>
</reference>
<dbReference type="Pfam" id="PF00410">
    <property type="entry name" value="Ribosomal_S8"/>
    <property type="match status" value="1"/>
</dbReference>
<dbReference type="InterPro" id="IPR035987">
    <property type="entry name" value="Ribosomal_uS8_sf"/>
</dbReference>
<dbReference type="GO" id="GO:0019843">
    <property type="term" value="F:rRNA binding"/>
    <property type="evidence" value="ECO:0007669"/>
    <property type="project" value="UniProtKB-UniRule"/>
</dbReference>
<evidence type="ECO:0000256" key="1">
    <source>
        <dbReference type="ARBA" id="ARBA00006471"/>
    </source>
</evidence>
<dbReference type="InterPro" id="IPR000630">
    <property type="entry name" value="Ribosomal_uS8"/>
</dbReference>
<dbReference type="KEGG" id="bex:A11Q_1898"/>
<comment type="subunit">
    <text evidence="7 8">Part of the 30S ribosomal subunit. Contacts proteins S5 and S12.</text>
</comment>